<protein>
    <submittedName>
        <fullName evidence="4">Uncharacterized protein</fullName>
    </submittedName>
</protein>
<dbReference type="Pfam" id="PF24181">
    <property type="entry name" value="TPR_TTI1_C"/>
    <property type="match status" value="1"/>
</dbReference>
<dbReference type="OrthoDB" id="49511at2759"/>
<evidence type="ECO:0000313" key="5">
    <source>
        <dbReference type="Proteomes" id="UP000017836"/>
    </source>
</evidence>
<dbReference type="Pfam" id="PF21547">
    <property type="entry name" value="TTI1"/>
    <property type="match status" value="1"/>
</dbReference>
<dbReference type="EMBL" id="KI392518">
    <property type="protein sequence ID" value="ERN14793.1"/>
    <property type="molecule type" value="Genomic_DNA"/>
</dbReference>
<organism evidence="4 5">
    <name type="scientific">Amborella trichopoda</name>
    <dbReference type="NCBI Taxonomy" id="13333"/>
    <lineage>
        <taxon>Eukaryota</taxon>
        <taxon>Viridiplantae</taxon>
        <taxon>Streptophyta</taxon>
        <taxon>Embryophyta</taxon>
        <taxon>Tracheophyta</taxon>
        <taxon>Spermatophyta</taxon>
        <taxon>Magnoliopsida</taxon>
        <taxon>Amborellales</taxon>
        <taxon>Amborellaceae</taxon>
        <taxon>Amborella</taxon>
    </lineage>
</organism>
<evidence type="ECO:0000259" key="3">
    <source>
        <dbReference type="Pfam" id="PF24181"/>
    </source>
</evidence>
<dbReference type="InterPro" id="IPR052587">
    <property type="entry name" value="TELO2-interacting_protein_1"/>
</dbReference>
<dbReference type="GO" id="GO:0005737">
    <property type="term" value="C:cytoplasm"/>
    <property type="evidence" value="ECO:0000318"/>
    <property type="project" value="GO_Central"/>
</dbReference>
<evidence type="ECO:0000313" key="4">
    <source>
        <dbReference type="EMBL" id="ERN14793.1"/>
    </source>
</evidence>
<evidence type="ECO:0000259" key="2">
    <source>
        <dbReference type="Pfam" id="PF24173"/>
    </source>
</evidence>
<feature type="domain" description="TTI1 C-terminal TPR" evidence="3">
    <location>
        <begin position="1080"/>
        <end position="1312"/>
    </location>
</feature>
<dbReference type="Gramene" id="ERN14793">
    <property type="protein sequence ID" value="ERN14793"/>
    <property type="gene ID" value="AMTR_s00032p00063530"/>
</dbReference>
<dbReference type="PANTHER" id="PTHR18460">
    <property type="entry name" value="TEL2 INTERACTING PROTEIN 1 TTI1 FAMILY MEMBER"/>
    <property type="match status" value="1"/>
</dbReference>
<dbReference type="InterPro" id="IPR057567">
    <property type="entry name" value="TPR_TTI1_C"/>
</dbReference>
<feature type="region of interest" description="Disordered" evidence="1">
    <location>
        <begin position="1008"/>
        <end position="1041"/>
    </location>
</feature>
<feature type="domain" description="TTI1 N-terminal TPR" evidence="2">
    <location>
        <begin position="213"/>
        <end position="456"/>
    </location>
</feature>
<evidence type="ECO:0000256" key="1">
    <source>
        <dbReference type="SAM" id="MobiDB-lite"/>
    </source>
</evidence>
<name>U5D352_AMBTC</name>
<reference evidence="5" key="1">
    <citation type="journal article" date="2013" name="Science">
        <title>The Amborella genome and the evolution of flowering plants.</title>
        <authorList>
            <consortium name="Amborella Genome Project"/>
        </authorList>
    </citation>
    <scope>NUCLEOTIDE SEQUENCE [LARGE SCALE GENOMIC DNA]</scope>
</reference>
<dbReference type="eggNOG" id="KOG4524">
    <property type="taxonomic scope" value="Eukaryota"/>
</dbReference>
<dbReference type="KEGG" id="atr:18443063"/>
<dbReference type="HOGENOM" id="CLU_005866_0_0_1"/>
<gene>
    <name evidence="4" type="ORF">AMTR_s00032p00063530</name>
</gene>
<dbReference type="SUPFAM" id="SSF48371">
    <property type="entry name" value="ARM repeat"/>
    <property type="match status" value="1"/>
</dbReference>
<sequence length="1391" mass="153231">MDDFAEEPNQGSSSFIRSEVFAQLNPLCTETLELLQKPHSNGAPLFALIDYVRNAPPDSLQSCFDYVLFPLLLLLDAAIRCRSSSKGDPNKNIGVDMAPCTISDRVAEGVLQCLEQVLKKCHLVSVNQMVVVLKSLTNGALLPPSDSSEEFREGIIKCLKALLLGLRPCFIKTCTCKSTPGLPLLVSNTELKAYFDRHMKFQTEGEECLISFLQSQDASAAVGHWLSLLLQAAETEAVRGHVGSAKLRVEAFLTLRILIAKVGTADALAFFLPGVVSGFGKVLNRSKIMISGAGGSVESIDHAVRGLAEFLMIVFGDEPNLNGLGISMNVLKELRPCKDTSVESVLAALRSLHPQTDNLNSVNMAKEIESRKSTADALQHMAPLHVHRSKEWIEKTAEHIDTLVSATFPHLCVHPAQKVRLGLVDAMQGLLTRCLYTLEKTKFILLECLFVLVCDDYDVVASAARNFLAFLFSMNERYLKENDIAEILSRLIEKLPRAVLGSDISGAVSHAQRLLAAIFFVGPKRVVDHILHTPFSIARLLESLAMSVSHNSAFASSMDELILAKPSAGYLHSISELKADYSWTNANKALMIVSSDEISKSFNSLKKGSEVPLEVACAEHLLPRMPPWFVHVGGPRLYHTLAGIVRLVSLSVMADCGCEMSLSTLTDVPLEDIHTLISELRIREYGKEGWQAWYARHGSGQLLRKASTAVCLLNEIIYGISDESVNLYKNLFRISENKVSERWEEEIGYSDNLADGSGKGIHSTVIDPSVNWMICEGGETRRHKIDCVGSILHEYLSPEIWDLPLDQDSPLLVWGAGAEDLDLHFFQDAAMLQQVIVDGLGIFGISLGKDFERSGFLHSSLYLLLKNLICSNDQVKSASDVVLQTLSSSTGHTTVKSLVVGNADYVVDSLCQQLRHVDLNPHVPDVLASMLSYIGMAHEILPLLEEPMRSISSELEVIGRHQHPELTIPFLKAIREIGKAAMHESVLVANESQEYFVHVKSDIKGLDKRTSEVTIQNDGSPDADGSGPETLSSQESMDMKSSIDAEVEHWEDLLSKLNDFRRYRRSVGSVAGSCISAATPLLASTEEASCLIALDVIELGVAALAKVEEAFRHERETKEAIIQVIQRSSFYDLQDTVDATNEGEADENRLLPAVNKIWPYLVLCAKHKNPVVIKRCLLVVSSVVQTCGGDFFIRRFFTDGSAFWNLLISAPFSPKPKRKNEGPIMLPYRKPTSLSPEHDSMAEISSLKVKESILKMITDISKNKKSARALEGVFRKVSSLIVGVACSNVATLRGTAIDALRRLSGIDPDFVWLLLADIVYSLEQKDEHPSPPSPDLAEVSQLLPPPSSAKEYLYVQYGGERFSVDVELSRAKEVFQKLNQESPALYMYING</sequence>
<dbReference type="Pfam" id="PF24173">
    <property type="entry name" value="TPR_TTI1_N"/>
    <property type="match status" value="1"/>
</dbReference>
<dbReference type="InterPro" id="IPR057566">
    <property type="entry name" value="TPR_TTI1_N"/>
</dbReference>
<dbReference type="InterPro" id="IPR049362">
    <property type="entry name" value="TTI1_rpt"/>
</dbReference>
<dbReference type="Proteomes" id="UP000017836">
    <property type="component" value="Unassembled WGS sequence"/>
</dbReference>
<keyword evidence="5" id="KW-1185">Reference proteome</keyword>
<dbReference type="OMA" id="KEYLYVQ"/>
<proteinExistence type="predicted"/>
<dbReference type="InterPro" id="IPR016024">
    <property type="entry name" value="ARM-type_fold"/>
</dbReference>
<dbReference type="PANTHER" id="PTHR18460:SF3">
    <property type="entry name" value="TELO2-INTERACTING PROTEIN 1 HOMOLOG"/>
    <property type="match status" value="1"/>
</dbReference>
<accession>U5D352</accession>
<dbReference type="STRING" id="13333.U5D352"/>